<reference evidence="1 2" key="1">
    <citation type="submission" date="2023-12" db="EMBL/GenBank/DDBJ databases">
        <title>Characterization of antibiotic resistance in Aeromonas spp. in hospital effluent.</title>
        <authorList>
            <person name="Negoseki B.R.S."/>
            <person name="Krul D."/>
            <person name="Siqueira A.C."/>
            <person name="Almeida M."/>
            <person name="Mesa D."/>
            <person name="Conte D."/>
            <person name="Dalla-Costa L.M."/>
        </authorList>
    </citation>
    <scope>NUCLEOTIDE SEQUENCE [LARGE SCALE GENOMIC DNA]</scope>
    <source>
        <strain evidence="1 2">36v</strain>
    </source>
</reference>
<evidence type="ECO:0000313" key="2">
    <source>
        <dbReference type="Proteomes" id="UP001304847"/>
    </source>
</evidence>
<proteinExistence type="predicted"/>
<gene>
    <name evidence="1" type="ORF">VCX44_18555</name>
</gene>
<comment type="caution">
    <text evidence="1">The sequence shown here is derived from an EMBL/GenBank/DDBJ whole genome shotgun (WGS) entry which is preliminary data.</text>
</comment>
<sequence length="440" mass="50812">MLLSKQLLSKYNDGLTVDTIKWVLKNALNISPNTLYQMKVAQNADHPLMKEESLYDDLPVDVQALFVMEPYFPRKHFDRAFAWLFGKESIAQINADDFSHYTQLAKKNSCYTSMDSWKNLQLTSEELSHLFNEFKNLPKVSGFSQLTACMMGLIQNASITPEIYEQALSNGTSLPNYNVCTEVANRHIDRCMGAIRAKRQINAFDVIDMSKHLRLENISRDRRDALFSELDMTHVGFAVVSAIYNDNIPDDVFRTLVENDIFNERQVAEMPSLLSDVRFSKEDARRIAFSEPQKYASYYLVRSDLDNNVRAKFISVLTRENVSKAQLKEVFSDLIYDKVITKPEFELAKYSLGNIPSPYYISEFYDDVELFIEAVECSYKNKKHPNKDAMENLKSIELSNILYSQHWTKDALLQLLEITSEWPADLNKLQSQKVFLITHD</sequence>
<evidence type="ECO:0000313" key="1">
    <source>
        <dbReference type="EMBL" id="MEA9437749.1"/>
    </source>
</evidence>
<keyword evidence="2" id="KW-1185">Reference proteome</keyword>
<dbReference type="EMBL" id="JAYGOJ010000131">
    <property type="protein sequence ID" value="MEA9437749.1"/>
    <property type="molecule type" value="Genomic_DNA"/>
</dbReference>
<organism evidence="1 2">
    <name type="scientific">Aeromonas caviae</name>
    <name type="common">Aeromonas punctata</name>
    <dbReference type="NCBI Taxonomy" id="648"/>
    <lineage>
        <taxon>Bacteria</taxon>
        <taxon>Pseudomonadati</taxon>
        <taxon>Pseudomonadota</taxon>
        <taxon>Gammaproteobacteria</taxon>
        <taxon>Aeromonadales</taxon>
        <taxon>Aeromonadaceae</taxon>
        <taxon>Aeromonas</taxon>
    </lineage>
</organism>
<protein>
    <submittedName>
        <fullName evidence="1">Uncharacterized protein</fullName>
    </submittedName>
</protein>
<accession>A0ABU5WA12</accession>
<dbReference type="Proteomes" id="UP001304847">
    <property type="component" value="Unassembled WGS sequence"/>
</dbReference>
<name>A0ABU5WA12_AERCA</name>
<dbReference type="RefSeq" id="WP_323580886.1">
    <property type="nucleotide sequence ID" value="NZ_JAYGOJ010000131.1"/>
</dbReference>